<gene>
    <name evidence="2" type="ORF">HNQ75_003663</name>
</gene>
<dbReference type="Proteomes" id="UP000535501">
    <property type="component" value="Unassembled WGS sequence"/>
</dbReference>
<reference evidence="2 3" key="1">
    <citation type="submission" date="2020-08" db="EMBL/GenBank/DDBJ databases">
        <title>Genomic Encyclopedia of Type Strains, Phase IV (KMG-IV): sequencing the most valuable type-strain genomes for metagenomic binning, comparative biology and taxonomic classification.</title>
        <authorList>
            <person name="Goeker M."/>
        </authorList>
    </citation>
    <scope>NUCLEOTIDE SEQUENCE [LARGE SCALE GENOMIC DNA]</scope>
    <source>
        <strain evidence="2 3">DSM 102134</strain>
    </source>
</reference>
<sequence length="49" mass="5296">MPNTDKNTQQDQKKASQTASQSSGKEKGRPADAGQKSATQPDQVKDLKH</sequence>
<organism evidence="2 3">
    <name type="scientific">Pseudorhizobium flavum</name>
    <dbReference type="NCBI Taxonomy" id="1335061"/>
    <lineage>
        <taxon>Bacteria</taxon>
        <taxon>Pseudomonadati</taxon>
        <taxon>Pseudomonadota</taxon>
        <taxon>Alphaproteobacteria</taxon>
        <taxon>Hyphomicrobiales</taxon>
        <taxon>Rhizobiaceae</taxon>
        <taxon>Rhizobium/Agrobacterium group</taxon>
        <taxon>Pseudorhizobium</taxon>
    </lineage>
</organism>
<dbReference type="RefSeq" id="WP_172977871.1">
    <property type="nucleotide sequence ID" value="NZ_JACHEJ010000011.1"/>
</dbReference>
<feature type="region of interest" description="Disordered" evidence="1">
    <location>
        <begin position="1"/>
        <end position="49"/>
    </location>
</feature>
<keyword evidence="3" id="KW-1185">Reference proteome</keyword>
<dbReference type="EMBL" id="JACHEJ010000011">
    <property type="protein sequence ID" value="MBB6181675.1"/>
    <property type="molecule type" value="Genomic_DNA"/>
</dbReference>
<protein>
    <submittedName>
        <fullName evidence="2">Uncharacterized protein</fullName>
    </submittedName>
</protein>
<evidence type="ECO:0000313" key="2">
    <source>
        <dbReference type="EMBL" id="MBB6181675.1"/>
    </source>
</evidence>
<accession>A0A7W9Z0A0</accession>
<name>A0A7W9Z0A0_9HYPH</name>
<dbReference type="AlphaFoldDB" id="A0A7W9Z0A0"/>
<evidence type="ECO:0000313" key="3">
    <source>
        <dbReference type="Proteomes" id="UP000535501"/>
    </source>
</evidence>
<proteinExistence type="predicted"/>
<comment type="caution">
    <text evidence="2">The sequence shown here is derived from an EMBL/GenBank/DDBJ whole genome shotgun (WGS) entry which is preliminary data.</text>
</comment>
<evidence type="ECO:0000256" key="1">
    <source>
        <dbReference type="SAM" id="MobiDB-lite"/>
    </source>
</evidence>